<reference evidence="2 3" key="1">
    <citation type="submission" date="2019-11" db="EMBL/GenBank/DDBJ databases">
        <title>Whole genome shotgun sequencing (WGS) data from Adlercreutzia equolifaciens ResAG-91, Eggerthella lenta MRI-F36, MRI-F37, MRI-F40, ResAG-49, ResAG-88, ResAG-121, ResAG-145, and Gordonibacter sp. ResAG-5, ResAG-26, ResAG-43, ResAG-50, ResAG-59.</title>
        <authorList>
            <person name="Stoll D.A."/>
            <person name="Danylec N."/>
            <person name="Franz C.M.A.P."/>
            <person name="Huch M."/>
        </authorList>
    </citation>
    <scope>NUCLEOTIDE SEQUENCE [LARGE SCALE GENOMIC DNA]</scope>
    <source>
        <strain evidence="2 3">ResAG-91</strain>
    </source>
</reference>
<evidence type="ECO:0000256" key="1">
    <source>
        <dbReference type="ARBA" id="ARBA00023186"/>
    </source>
</evidence>
<dbReference type="Gene3D" id="1.10.3480.10">
    <property type="entry name" value="TorD-like"/>
    <property type="match status" value="1"/>
</dbReference>
<dbReference type="Pfam" id="PF02613">
    <property type="entry name" value="Nitrate_red_del"/>
    <property type="match status" value="1"/>
</dbReference>
<dbReference type="InterPro" id="IPR020945">
    <property type="entry name" value="DMSO/NO3_reduct_chaperone"/>
</dbReference>
<organism evidence="2 3">
    <name type="scientific">Adlercreutzia rubneri</name>
    <dbReference type="NCBI Taxonomy" id="2916441"/>
    <lineage>
        <taxon>Bacteria</taxon>
        <taxon>Bacillati</taxon>
        <taxon>Actinomycetota</taxon>
        <taxon>Coriobacteriia</taxon>
        <taxon>Eggerthellales</taxon>
        <taxon>Eggerthellaceae</taxon>
        <taxon>Adlercreutzia</taxon>
    </lineage>
</organism>
<dbReference type="SUPFAM" id="SSF89155">
    <property type="entry name" value="TorD-like"/>
    <property type="match status" value="1"/>
</dbReference>
<name>A0A7K1T845_9ACTN</name>
<dbReference type="PANTHER" id="PTHR34227">
    <property type="entry name" value="CHAPERONE PROTEIN YCDY"/>
    <property type="match status" value="1"/>
</dbReference>
<accession>A0A7K1T845</accession>
<sequence length="197" mass="21552">MNAPAENTAPCALVLGTLFLEKPSSSTAKLLLEGLASADLPAEWPYGDKAALEEIGEQLQCTVGADPADLDRDYHRLFVGPGKLAAPPWGSVYLDSESVLFGDSCVALQRWMRARGIELHEGESREPVDHIGRMLVLLSWLCDNQPDQVIPFMEEHLMTWAPRYFAQLEPAAAGTLYEPLGHLASLTLEGVPLLRQS</sequence>
<evidence type="ECO:0000313" key="3">
    <source>
        <dbReference type="Proteomes" id="UP000488839"/>
    </source>
</evidence>
<proteinExistence type="predicted"/>
<dbReference type="EMBL" id="WPOO01000028">
    <property type="protein sequence ID" value="MVN59782.1"/>
    <property type="molecule type" value="Genomic_DNA"/>
</dbReference>
<dbReference type="NCBIfam" id="NF008632">
    <property type="entry name" value="PRK11621.1"/>
    <property type="match status" value="1"/>
</dbReference>
<gene>
    <name evidence="2" type="primary">dmsD</name>
    <name evidence="2" type="ORF">GO707_11180</name>
</gene>
<dbReference type="RefSeq" id="WP_114540456.1">
    <property type="nucleotide sequence ID" value="NZ_WPOO01000028.1"/>
</dbReference>
<comment type="caution">
    <text evidence="2">The sequence shown here is derived from an EMBL/GenBank/DDBJ whole genome shotgun (WGS) entry which is preliminary data.</text>
</comment>
<dbReference type="PIRSF" id="PIRSF004690">
    <property type="entry name" value="DmsD"/>
    <property type="match status" value="1"/>
</dbReference>
<keyword evidence="1" id="KW-0143">Chaperone</keyword>
<keyword evidence="3" id="KW-1185">Reference proteome</keyword>
<dbReference type="InterPro" id="IPR036411">
    <property type="entry name" value="TorD-like_sf"/>
</dbReference>
<dbReference type="InterPro" id="IPR050289">
    <property type="entry name" value="TorD/DmsD_chaperones"/>
</dbReference>
<dbReference type="AlphaFoldDB" id="A0A7K1T845"/>
<dbReference type="PANTHER" id="PTHR34227:SF13">
    <property type="entry name" value="TAT PROOFREADING CHAPERONE DMSD-RELATED"/>
    <property type="match status" value="1"/>
</dbReference>
<evidence type="ECO:0000313" key="2">
    <source>
        <dbReference type="EMBL" id="MVN59782.1"/>
    </source>
</evidence>
<protein>
    <submittedName>
        <fullName evidence="2">Tat proofreading chaperone DmsD</fullName>
    </submittedName>
</protein>
<dbReference type="Proteomes" id="UP000488839">
    <property type="component" value="Unassembled WGS sequence"/>
</dbReference>
<dbReference type="InterPro" id="IPR026269">
    <property type="entry name" value="DmsD-type"/>
</dbReference>